<organism evidence="2 3">
    <name type="scientific">Geomobilimonas luticola</name>
    <dbReference type="NCBI Taxonomy" id="1114878"/>
    <lineage>
        <taxon>Bacteria</taxon>
        <taxon>Pseudomonadati</taxon>
        <taxon>Thermodesulfobacteriota</taxon>
        <taxon>Desulfuromonadia</taxon>
        <taxon>Geobacterales</taxon>
        <taxon>Geobacteraceae</taxon>
        <taxon>Geomobilimonas</taxon>
    </lineage>
</organism>
<proteinExistence type="predicted"/>
<gene>
    <name evidence="2" type="ORF">KI810_04970</name>
</gene>
<keyword evidence="3" id="KW-1185">Reference proteome</keyword>
<dbReference type="EMBL" id="JAHCVK010000001">
    <property type="protein sequence ID" value="MBT0652398.1"/>
    <property type="molecule type" value="Genomic_DNA"/>
</dbReference>
<dbReference type="InterPro" id="IPR011250">
    <property type="entry name" value="OMP/PagP_B-barrel"/>
</dbReference>
<dbReference type="InterPro" id="IPR018550">
    <property type="entry name" value="Lipid-A_deacylase-rel"/>
</dbReference>
<feature type="chain" id="PRO_5045876449" evidence="1">
    <location>
        <begin position="22"/>
        <end position="195"/>
    </location>
</feature>
<comment type="caution">
    <text evidence="2">The sequence shown here is derived from an EMBL/GenBank/DDBJ whole genome shotgun (WGS) entry which is preliminary data.</text>
</comment>
<sequence>MTKILFTVMLALTLFPAAVSAADNAFVREADHEYTWLAGYGATHREFGATRTDVQTFTNILRYGWFLSDEVGKGNWYQGRHELLLELPLHMAVNHDGRVMTGGYVLGSWKFTSLEEMVPYVFAGGGVLFVDLGLPTMGTRLDFSYQGGTGLQYFIKKDLALTGEYRYHHVSNASTSTPNEPLNSSILLLGITLFR</sequence>
<dbReference type="SUPFAM" id="SSF56925">
    <property type="entry name" value="OMPA-like"/>
    <property type="match status" value="1"/>
</dbReference>
<protein>
    <submittedName>
        <fullName evidence="2">Acyloxyacyl hydrolase</fullName>
    </submittedName>
</protein>
<name>A0ABS5SAK0_9BACT</name>
<keyword evidence="2" id="KW-0378">Hydrolase</keyword>
<reference evidence="2 3" key="1">
    <citation type="submission" date="2021-05" db="EMBL/GenBank/DDBJ databases">
        <title>The draft genome of Geobacter luticola JCM 17780.</title>
        <authorList>
            <person name="Xu Z."/>
            <person name="Masuda Y."/>
            <person name="Itoh H."/>
            <person name="Senoo K."/>
        </authorList>
    </citation>
    <scope>NUCLEOTIDE SEQUENCE [LARGE SCALE GENOMIC DNA]</scope>
    <source>
        <strain evidence="2 3">JCM 17780</strain>
    </source>
</reference>
<dbReference type="Gene3D" id="2.40.160.20">
    <property type="match status" value="1"/>
</dbReference>
<evidence type="ECO:0000313" key="3">
    <source>
        <dbReference type="Proteomes" id="UP000756860"/>
    </source>
</evidence>
<dbReference type="Proteomes" id="UP000756860">
    <property type="component" value="Unassembled WGS sequence"/>
</dbReference>
<evidence type="ECO:0000313" key="2">
    <source>
        <dbReference type="EMBL" id="MBT0652398.1"/>
    </source>
</evidence>
<accession>A0ABS5SAK0</accession>
<dbReference type="GO" id="GO:0016787">
    <property type="term" value="F:hydrolase activity"/>
    <property type="evidence" value="ECO:0007669"/>
    <property type="project" value="UniProtKB-KW"/>
</dbReference>
<evidence type="ECO:0000256" key="1">
    <source>
        <dbReference type="SAM" id="SignalP"/>
    </source>
</evidence>
<keyword evidence="1" id="KW-0732">Signal</keyword>
<feature type="signal peptide" evidence="1">
    <location>
        <begin position="1"/>
        <end position="21"/>
    </location>
</feature>
<dbReference type="Pfam" id="PF09411">
    <property type="entry name" value="PagL"/>
    <property type="match status" value="1"/>
</dbReference>
<dbReference type="RefSeq" id="WP_214174341.1">
    <property type="nucleotide sequence ID" value="NZ_JAHCVK010000001.1"/>
</dbReference>